<evidence type="ECO:0000313" key="1">
    <source>
        <dbReference type="EMBL" id="CAD7253662.1"/>
    </source>
</evidence>
<sequence length="327" mass="36547">MTLTFAEKSMNHSFIACGDLPGLAAATSPRRCCTLATGPKTLEYFIGGQDFAVGSAVGGFRLARVLRASDRKGQLQGQLKVKYFQDRAEGGFVLGRRVTGIDEASILMQVTLDNVAKGKESIFLLSKNDEKEILRLLNLSAKDEGIGKTESNACAIPKQRKRKLNMEDRVMDDGKKKRFKNVSSGEKLVSELKEPSFVTETLKNRGGCHSSPSCPMRSCGNRHAYICPLCGLAIPNGRLFDHCKSKKQQLTHPHRSNLIIMQFTQKALGRLHKTPWTKDEMKRRKREWPCKVCGKETKDVKKHIVKNHEDDRRKAAELAALSIVEHL</sequence>
<gene>
    <name evidence="1" type="ORF">DSTB1V02_LOCUS13410</name>
</gene>
<dbReference type="EMBL" id="LR905827">
    <property type="protein sequence ID" value="CAD7253662.1"/>
    <property type="molecule type" value="Genomic_DNA"/>
</dbReference>
<dbReference type="Proteomes" id="UP000677054">
    <property type="component" value="Unassembled WGS sequence"/>
</dbReference>
<name>A0A7R9AGG9_9CRUS</name>
<keyword evidence="2" id="KW-1185">Reference proteome</keyword>
<accession>A0A7R9AGG9</accession>
<dbReference type="AlphaFoldDB" id="A0A7R9AGG9"/>
<protein>
    <submittedName>
        <fullName evidence="1">Uncharacterized protein</fullName>
    </submittedName>
</protein>
<evidence type="ECO:0000313" key="2">
    <source>
        <dbReference type="Proteomes" id="UP000677054"/>
    </source>
</evidence>
<dbReference type="EMBL" id="CAJPEV010006310">
    <property type="protein sequence ID" value="CAG0904035.1"/>
    <property type="molecule type" value="Genomic_DNA"/>
</dbReference>
<organism evidence="1">
    <name type="scientific">Darwinula stevensoni</name>
    <dbReference type="NCBI Taxonomy" id="69355"/>
    <lineage>
        <taxon>Eukaryota</taxon>
        <taxon>Metazoa</taxon>
        <taxon>Ecdysozoa</taxon>
        <taxon>Arthropoda</taxon>
        <taxon>Crustacea</taxon>
        <taxon>Oligostraca</taxon>
        <taxon>Ostracoda</taxon>
        <taxon>Podocopa</taxon>
        <taxon>Podocopida</taxon>
        <taxon>Darwinulocopina</taxon>
        <taxon>Darwinuloidea</taxon>
        <taxon>Darwinulidae</taxon>
        <taxon>Darwinula</taxon>
    </lineage>
</organism>
<reference evidence="1" key="1">
    <citation type="submission" date="2020-11" db="EMBL/GenBank/DDBJ databases">
        <authorList>
            <person name="Tran Van P."/>
        </authorList>
    </citation>
    <scope>NUCLEOTIDE SEQUENCE</scope>
</reference>
<proteinExistence type="predicted"/>
<feature type="non-terminal residue" evidence="1">
    <location>
        <position position="1"/>
    </location>
</feature>